<proteinExistence type="inferred from homology"/>
<dbReference type="PANTHER" id="PTHR43667:SF2">
    <property type="entry name" value="FATTY ACID C-METHYL TRANSFERASE"/>
    <property type="match status" value="1"/>
</dbReference>
<gene>
    <name evidence="6" type="ORF">FB554_2935</name>
</gene>
<keyword evidence="2" id="KW-0489">Methyltransferase</keyword>
<dbReference type="PANTHER" id="PTHR43667">
    <property type="entry name" value="CYCLOPROPANE-FATTY-ACYL-PHOSPHOLIPID SYNTHASE"/>
    <property type="match status" value="1"/>
</dbReference>
<keyword evidence="7" id="KW-1185">Reference proteome</keyword>
<dbReference type="PIRSF" id="PIRSF003085">
    <property type="entry name" value="CMAS"/>
    <property type="match status" value="1"/>
</dbReference>
<evidence type="ECO:0000256" key="4">
    <source>
        <dbReference type="ARBA" id="ARBA00022691"/>
    </source>
</evidence>
<sequence length="432" mass="47621">MTAFDATLSPLRPDDGPIDATRWPDVAHAPSTLRARLARPVAERIFLRAVDRMPIRVLLPDGHAVGGGAATLGAPTMVVHDAERLLRRLGDSGLIGFGESYCAGEWDSPDLAPLIAAFADAIDELVPAPLARLRAAYLARQPHTDRQTTDNSRSNVERHYDLSNEMFALFLDETMSYSAALFDPPPTYDAHTHPQPLAEAQRAKIDRLLDQAGVGEGTRVLEIGSGWGELALRAAQRGAHVDTITLSSEQLDLTRDKVRDGGVGDRVEARLLDYREVTGSYDAVVSVEMIEAVGLDFLDTYFATIQRVLRPGGRAAIQAITMPHHRVDLTRGGYTWIHKYIFPGGALASRELLLEEAGRAGLSTVDTLSMGSSYALTLRQWRQEFDEQRDALCELGFDHTFQRMWRFYLGYSEGGFRSGYLDVHQLTFEAGA</sequence>
<dbReference type="InterPro" id="IPR003333">
    <property type="entry name" value="CMAS"/>
</dbReference>
<accession>A0A542XG05</accession>
<dbReference type="Proteomes" id="UP000318336">
    <property type="component" value="Unassembled WGS sequence"/>
</dbReference>
<dbReference type="OrthoDB" id="9782855at2"/>
<dbReference type="InterPro" id="IPR050723">
    <property type="entry name" value="CFA/CMAS"/>
</dbReference>
<dbReference type="GO" id="GO:0032259">
    <property type="term" value="P:methylation"/>
    <property type="evidence" value="ECO:0007669"/>
    <property type="project" value="UniProtKB-KW"/>
</dbReference>
<evidence type="ECO:0000313" key="7">
    <source>
        <dbReference type="Proteomes" id="UP000318336"/>
    </source>
</evidence>
<reference evidence="6 7" key="1">
    <citation type="submission" date="2019-06" db="EMBL/GenBank/DDBJ databases">
        <title>Sequencing the genomes of 1000 actinobacteria strains.</title>
        <authorList>
            <person name="Klenk H.-P."/>
        </authorList>
    </citation>
    <scope>NUCLEOTIDE SEQUENCE [LARGE SCALE GENOMIC DNA]</scope>
    <source>
        <strain evidence="6 7">DSM 24617</strain>
    </source>
</reference>
<organism evidence="6 7">
    <name type="scientific">Barrientosiimonas humi</name>
    <dbReference type="NCBI Taxonomy" id="999931"/>
    <lineage>
        <taxon>Bacteria</taxon>
        <taxon>Bacillati</taxon>
        <taxon>Actinomycetota</taxon>
        <taxon>Actinomycetes</taxon>
        <taxon>Micrococcales</taxon>
        <taxon>Dermacoccaceae</taxon>
        <taxon>Barrientosiimonas</taxon>
    </lineage>
</organism>
<dbReference type="SUPFAM" id="SSF53335">
    <property type="entry name" value="S-adenosyl-L-methionine-dependent methyltransferases"/>
    <property type="match status" value="1"/>
</dbReference>
<dbReference type="GO" id="GO:0008168">
    <property type="term" value="F:methyltransferase activity"/>
    <property type="evidence" value="ECO:0007669"/>
    <property type="project" value="UniProtKB-KW"/>
</dbReference>
<keyword evidence="3" id="KW-0808">Transferase</keyword>
<dbReference type="InterPro" id="IPR029063">
    <property type="entry name" value="SAM-dependent_MTases_sf"/>
</dbReference>
<dbReference type="CDD" id="cd02440">
    <property type="entry name" value="AdoMet_MTases"/>
    <property type="match status" value="1"/>
</dbReference>
<evidence type="ECO:0000256" key="5">
    <source>
        <dbReference type="ARBA" id="ARBA00023098"/>
    </source>
</evidence>
<evidence type="ECO:0000313" key="6">
    <source>
        <dbReference type="EMBL" id="TQL34756.1"/>
    </source>
</evidence>
<evidence type="ECO:0000256" key="2">
    <source>
        <dbReference type="ARBA" id="ARBA00022603"/>
    </source>
</evidence>
<keyword evidence="4" id="KW-0949">S-adenosyl-L-methionine</keyword>
<dbReference type="GO" id="GO:0008610">
    <property type="term" value="P:lipid biosynthetic process"/>
    <property type="evidence" value="ECO:0007669"/>
    <property type="project" value="InterPro"/>
</dbReference>
<dbReference type="Gene3D" id="3.40.50.150">
    <property type="entry name" value="Vaccinia Virus protein VP39"/>
    <property type="match status" value="1"/>
</dbReference>
<dbReference type="AlphaFoldDB" id="A0A542XG05"/>
<name>A0A542XG05_9MICO</name>
<dbReference type="EMBL" id="VFOK01000001">
    <property type="protein sequence ID" value="TQL34756.1"/>
    <property type="molecule type" value="Genomic_DNA"/>
</dbReference>
<comment type="caution">
    <text evidence="6">The sequence shown here is derived from an EMBL/GenBank/DDBJ whole genome shotgun (WGS) entry which is preliminary data.</text>
</comment>
<dbReference type="Pfam" id="PF02353">
    <property type="entry name" value="CMAS"/>
    <property type="match status" value="1"/>
</dbReference>
<comment type="similarity">
    <text evidence="1">Belongs to the CFA/CMAS family.</text>
</comment>
<protein>
    <submittedName>
        <fullName evidence="6">Cyclopropane-fatty-acyl-phospholipid synthase</fullName>
    </submittedName>
</protein>
<dbReference type="RefSeq" id="WP_142007114.1">
    <property type="nucleotide sequence ID" value="NZ_CAJTBP010000001.1"/>
</dbReference>
<evidence type="ECO:0000256" key="3">
    <source>
        <dbReference type="ARBA" id="ARBA00022679"/>
    </source>
</evidence>
<evidence type="ECO:0000256" key="1">
    <source>
        <dbReference type="ARBA" id="ARBA00010815"/>
    </source>
</evidence>
<keyword evidence="5" id="KW-0443">Lipid metabolism</keyword>